<dbReference type="SUPFAM" id="SSF48371">
    <property type="entry name" value="ARM repeat"/>
    <property type="match status" value="1"/>
</dbReference>
<dbReference type="OrthoDB" id="978644at2"/>
<sequence length="262" mass="29669">MNRFDMNTMKRDLIEKFRAGLLTQAEQHMLESMIEKEEITLEELSLENLQDKLIAIEPPVPSMDLDHKFYAMLAMQRKSTSSLNWWSQFKIPTLVPRFGLAAATLLIGLAVGYFLRPTSDGAEMSKLSEEVTSLKEMMMLSLLEKESATDRLKAVSLTQDMDQASQKVTAALIQTLNHDDNVNVRLAALDALHPYVKDSSIRQELIRSIAQQRSPLVQVALAELMVAIQEKSSVKELKKLLDDKKTPRDVKKKIEQSIDVLI</sequence>
<gene>
    <name evidence="2" type="ORF">DQQ10_09120</name>
</gene>
<organism evidence="2 3">
    <name type="scientific">Pseudochryseolinea flava</name>
    <dbReference type="NCBI Taxonomy" id="2059302"/>
    <lineage>
        <taxon>Bacteria</taxon>
        <taxon>Pseudomonadati</taxon>
        <taxon>Bacteroidota</taxon>
        <taxon>Cytophagia</taxon>
        <taxon>Cytophagales</taxon>
        <taxon>Fulvivirgaceae</taxon>
        <taxon>Pseudochryseolinea</taxon>
    </lineage>
</organism>
<dbReference type="InterPro" id="IPR011989">
    <property type="entry name" value="ARM-like"/>
</dbReference>
<reference evidence="2 3" key="1">
    <citation type="submission" date="2018-06" db="EMBL/GenBank/DDBJ databases">
        <title>Chryseolinea flavus sp. nov., a member of the phylum Bacteroidetes isolated from soil.</title>
        <authorList>
            <person name="Li Y."/>
            <person name="Wang J."/>
        </authorList>
    </citation>
    <scope>NUCLEOTIDE SEQUENCE [LARGE SCALE GENOMIC DNA]</scope>
    <source>
        <strain evidence="2 3">SDU1-6</strain>
    </source>
</reference>
<evidence type="ECO:0000256" key="1">
    <source>
        <dbReference type="SAM" id="Phobius"/>
    </source>
</evidence>
<dbReference type="AlphaFoldDB" id="A0A364Y4T8"/>
<dbReference type="Gene3D" id="1.25.10.10">
    <property type="entry name" value="Leucine-rich Repeat Variant"/>
    <property type="match status" value="1"/>
</dbReference>
<proteinExistence type="predicted"/>
<feature type="transmembrane region" description="Helical" evidence="1">
    <location>
        <begin position="94"/>
        <end position="115"/>
    </location>
</feature>
<dbReference type="InterPro" id="IPR016024">
    <property type="entry name" value="ARM-type_fold"/>
</dbReference>
<dbReference type="EMBL" id="QMFY01000003">
    <property type="protein sequence ID" value="RAW01796.1"/>
    <property type="molecule type" value="Genomic_DNA"/>
</dbReference>
<evidence type="ECO:0000313" key="2">
    <source>
        <dbReference type="EMBL" id="RAW01796.1"/>
    </source>
</evidence>
<keyword evidence="1" id="KW-0472">Membrane</keyword>
<keyword evidence="3" id="KW-1185">Reference proteome</keyword>
<keyword evidence="1" id="KW-0812">Transmembrane</keyword>
<comment type="caution">
    <text evidence="2">The sequence shown here is derived from an EMBL/GenBank/DDBJ whole genome shotgun (WGS) entry which is preliminary data.</text>
</comment>
<name>A0A364Y4T8_9BACT</name>
<dbReference type="Proteomes" id="UP000251889">
    <property type="component" value="Unassembled WGS sequence"/>
</dbReference>
<evidence type="ECO:0000313" key="3">
    <source>
        <dbReference type="Proteomes" id="UP000251889"/>
    </source>
</evidence>
<accession>A0A364Y4T8</accession>
<keyword evidence="1" id="KW-1133">Transmembrane helix</keyword>
<protein>
    <submittedName>
        <fullName evidence="2">HEAT repeat domain-containing protein</fullName>
    </submittedName>
</protein>
<dbReference type="Pfam" id="PF13646">
    <property type="entry name" value="HEAT_2"/>
    <property type="match status" value="1"/>
</dbReference>